<comment type="caution">
    <text evidence="1">The sequence shown here is derived from an EMBL/GenBank/DDBJ whole genome shotgun (WGS) entry which is preliminary data.</text>
</comment>
<reference evidence="1" key="2">
    <citation type="journal article" date="2021" name="PeerJ">
        <title>Extensive microbial diversity within the chicken gut microbiome revealed by metagenomics and culture.</title>
        <authorList>
            <person name="Gilroy R."/>
            <person name="Ravi A."/>
            <person name="Getino M."/>
            <person name="Pursley I."/>
            <person name="Horton D.L."/>
            <person name="Alikhan N.F."/>
            <person name="Baker D."/>
            <person name="Gharbi K."/>
            <person name="Hall N."/>
            <person name="Watson M."/>
            <person name="Adriaenssens E.M."/>
            <person name="Foster-Nyarko E."/>
            <person name="Jarju S."/>
            <person name="Secka A."/>
            <person name="Antonio M."/>
            <person name="Oren A."/>
            <person name="Chaudhuri R.R."/>
            <person name="La Ragione R."/>
            <person name="Hildebrand F."/>
            <person name="Pallen M.J."/>
        </authorList>
    </citation>
    <scope>NUCLEOTIDE SEQUENCE</scope>
    <source>
        <strain evidence="1">CHK152-2994</strain>
    </source>
</reference>
<gene>
    <name evidence="1" type="ORF">IAD41_08065</name>
</gene>
<evidence type="ECO:0008006" key="3">
    <source>
        <dbReference type="Google" id="ProtNLM"/>
    </source>
</evidence>
<reference evidence="1" key="1">
    <citation type="submission" date="2020-10" db="EMBL/GenBank/DDBJ databases">
        <authorList>
            <person name="Gilroy R."/>
        </authorList>
    </citation>
    <scope>NUCLEOTIDE SEQUENCE</scope>
    <source>
        <strain evidence="1">CHK152-2994</strain>
    </source>
</reference>
<proteinExistence type="predicted"/>
<name>A0A9D1FWX3_9BACT</name>
<dbReference type="EMBL" id="DVJO01000174">
    <property type="protein sequence ID" value="HIS83540.1"/>
    <property type="molecule type" value="Genomic_DNA"/>
</dbReference>
<sequence>MVEDLIKKLTGKNKQDFEAAACHLVNTADVEMFKALVAKDDFLFDFVKQNVSDRIANAINETNYKNILSFLQIYSPSYEEVIISTLVKYADEDLTDRMLEIFEAGSNDEKTYCAKFFTYIQDPLAIELLRKNSQTDDEFLNSNCAAALGAMKDEFSYQNALEKLKSEDEFEKLKAVKFLTSYGRQGALSPIIETMRNSTMSENIAAEIPYLKDIFSILENDLENGLLVLNNIINGLGEIIPLSSVFDYEIYEIFERLMVHADDSKTAVVLLNAHEKFETLTENDEYLYDEDKETKKEILDIKKLLSHINEKELLCFVNQELNENSPFVYTALDFAHDMYAVRELLKCSNQTIIVKTAEVLKAHNELDDTSRQVALLKITDENIKSIIRAL</sequence>
<dbReference type="Gene3D" id="1.25.10.10">
    <property type="entry name" value="Leucine-rich Repeat Variant"/>
    <property type="match status" value="1"/>
</dbReference>
<accession>A0A9D1FWX3</accession>
<organism evidence="1 2">
    <name type="scientific">Candidatus Scatenecus faecavium</name>
    <dbReference type="NCBI Taxonomy" id="2840915"/>
    <lineage>
        <taxon>Bacteria</taxon>
        <taxon>Candidatus Scatenecus</taxon>
    </lineage>
</organism>
<dbReference type="InterPro" id="IPR016024">
    <property type="entry name" value="ARM-type_fold"/>
</dbReference>
<dbReference type="AlphaFoldDB" id="A0A9D1FWX3"/>
<evidence type="ECO:0000313" key="2">
    <source>
        <dbReference type="Proteomes" id="UP000824139"/>
    </source>
</evidence>
<protein>
    <recommendedName>
        <fullName evidence="3">HEAT repeat domain-containing protein</fullName>
    </recommendedName>
</protein>
<dbReference type="SUPFAM" id="SSF48371">
    <property type="entry name" value="ARM repeat"/>
    <property type="match status" value="1"/>
</dbReference>
<dbReference type="Proteomes" id="UP000824139">
    <property type="component" value="Unassembled WGS sequence"/>
</dbReference>
<dbReference type="InterPro" id="IPR011989">
    <property type="entry name" value="ARM-like"/>
</dbReference>
<evidence type="ECO:0000313" key="1">
    <source>
        <dbReference type="EMBL" id="HIS83540.1"/>
    </source>
</evidence>